<keyword evidence="1" id="KW-0812">Transmembrane</keyword>
<feature type="transmembrane region" description="Helical" evidence="1">
    <location>
        <begin position="193"/>
        <end position="220"/>
    </location>
</feature>
<feature type="transmembrane region" description="Helical" evidence="1">
    <location>
        <begin position="300"/>
        <end position="322"/>
    </location>
</feature>
<organism evidence="2 3">
    <name type="scientific">Roseomonas indoligenes</name>
    <dbReference type="NCBI Taxonomy" id="2820811"/>
    <lineage>
        <taxon>Bacteria</taxon>
        <taxon>Pseudomonadati</taxon>
        <taxon>Pseudomonadota</taxon>
        <taxon>Alphaproteobacteria</taxon>
        <taxon>Acetobacterales</taxon>
        <taxon>Roseomonadaceae</taxon>
        <taxon>Roseomonas</taxon>
    </lineage>
</organism>
<dbReference type="AlphaFoldDB" id="A0A940N3G3"/>
<feature type="transmembrane region" description="Helical" evidence="1">
    <location>
        <begin position="132"/>
        <end position="150"/>
    </location>
</feature>
<comment type="caution">
    <text evidence="2">The sequence shown here is derived from an EMBL/GenBank/DDBJ whole genome shotgun (WGS) entry which is preliminary data.</text>
</comment>
<keyword evidence="3" id="KW-1185">Reference proteome</keyword>
<feature type="transmembrane region" description="Helical" evidence="1">
    <location>
        <begin position="232"/>
        <end position="253"/>
    </location>
</feature>
<feature type="transmembrane region" description="Helical" evidence="1">
    <location>
        <begin position="108"/>
        <end position="126"/>
    </location>
</feature>
<feature type="transmembrane region" description="Helical" evidence="1">
    <location>
        <begin position="371"/>
        <end position="389"/>
    </location>
</feature>
<evidence type="ECO:0000313" key="3">
    <source>
        <dbReference type="Proteomes" id="UP000677537"/>
    </source>
</evidence>
<keyword evidence="1" id="KW-0472">Membrane</keyword>
<gene>
    <name evidence="2" type="ORF">J5Y10_21200</name>
</gene>
<sequence length="561" mass="59783">MTDVVNRGANQAANPAMDRRGLVVDLALIALASVASLALFAVLRRLGLPFGLRVIAMGEDYNWLLILSSPGAVARAQTFWTFNDRNPLSPWWYVAAQPLFTNGANGAYLVRLMMGPLLGVSSYLMVRGVADGRARGIALGTGMLAAAWVLHPTPDEIAWNFIGALSLSCLCVASFAAWVRGGRRAPGWYGLSLVLWFVAFGSYTFQVGAVVGIGLLALLHPASPGAGPFRRFVGAVLETLPYALLLGAFVLVWKTTQNPGMAAYYDLRPDLLLQNLPASIKAGLSVSRYDGFVAVAQQVLGWRALALGAAFGIGMAGLHFLALRREEPVRARDAAVVLAVAFGLVLPTLLIESMSGTWTVGLRWPMVEQAWMPLLWTGVAALVLALLPVPAGLRRAGLSAVGGVAAAWLLVACLGYNSRQSVASAHEGALRSGMEALGAAVPAGQPANFVVLVDPGVFLVTPDIMSYRVAPVWWPGRDFGLRVLWANHPNGWDAEPWGKLVLEDAQATNLRIGGGAPVPYGAIRFLRFDGRRLTAPAELTAADVAPYPVTWRRSAPVRQGP</sequence>
<feature type="transmembrane region" description="Helical" evidence="1">
    <location>
        <begin position="334"/>
        <end position="351"/>
    </location>
</feature>
<feature type="transmembrane region" description="Helical" evidence="1">
    <location>
        <begin position="396"/>
        <end position="417"/>
    </location>
</feature>
<keyword evidence="1" id="KW-1133">Transmembrane helix</keyword>
<evidence type="ECO:0000313" key="2">
    <source>
        <dbReference type="EMBL" id="MBP0495316.1"/>
    </source>
</evidence>
<name>A0A940N3G3_9PROT</name>
<protein>
    <submittedName>
        <fullName evidence="2">Uncharacterized protein</fullName>
    </submittedName>
</protein>
<dbReference type="EMBL" id="JAGIZA010000016">
    <property type="protein sequence ID" value="MBP0495316.1"/>
    <property type="molecule type" value="Genomic_DNA"/>
</dbReference>
<feature type="transmembrane region" description="Helical" evidence="1">
    <location>
        <begin position="22"/>
        <end position="43"/>
    </location>
</feature>
<evidence type="ECO:0000256" key="1">
    <source>
        <dbReference type="SAM" id="Phobius"/>
    </source>
</evidence>
<dbReference type="Proteomes" id="UP000677537">
    <property type="component" value="Unassembled WGS sequence"/>
</dbReference>
<accession>A0A940N3G3</accession>
<proteinExistence type="predicted"/>
<dbReference type="RefSeq" id="WP_209376111.1">
    <property type="nucleotide sequence ID" value="NZ_JAGIZA010000016.1"/>
</dbReference>
<feature type="transmembrane region" description="Helical" evidence="1">
    <location>
        <begin position="157"/>
        <end position="181"/>
    </location>
</feature>
<reference evidence="2" key="1">
    <citation type="submission" date="2021-03" db="EMBL/GenBank/DDBJ databases">
        <authorList>
            <person name="So Y."/>
        </authorList>
    </citation>
    <scope>NUCLEOTIDE SEQUENCE</scope>
    <source>
        <strain evidence="2">SG15</strain>
    </source>
</reference>